<evidence type="ECO:0000313" key="2">
    <source>
        <dbReference type="Proteomes" id="UP001314229"/>
    </source>
</evidence>
<dbReference type="AlphaFoldDB" id="A0AAV1NNW3"/>
<organism evidence="1 2">
    <name type="scientific">Scomber scombrus</name>
    <name type="common">Atlantic mackerel</name>
    <name type="synonym">Scomber vernalis</name>
    <dbReference type="NCBI Taxonomy" id="13677"/>
    <lineage>
        <taxon>Eukaryota</taxon>
        <taxon>Metazoa</taxon>
        <taxon>Chordata</taxon>
        <taxon>Craniata</taxon>
        <taxon>Vertebrata</taxon>
        <taxon>Euteleostomi</taxon>
        <taxon>Actinopterygii</taxon>
        <taxon>Neopterygii</taxon>
        <taxon>Teleostei</taxon>
        <taxon>Neoteleostei</taxon>
        <taxon>Acanthomorphata</taxon>
        <taxon>Pelagiaria</taxon>
        <taxon>Scombriformes</taxon>
        <taxon>Scombridae</taxon>
        <taxon>Scomber</taxon>
    </lineage>
</organism>
<evidence type="ECO:0000313" key="1">
    <source>
        <dbReference type="EMBL" id="CAK6961017.1"/>
    </source>
</evidence>
<accession>A0AAV1NNW3</accession>
<gene>
    <name evidence="1" type="ORF">FSCOSCO3_A012445</name>
</gene>
<reference evidence="1 2" key="1">
    <citation type="submission" date="2024-01" db="EMBL/GenBank/DDBJ databases">
        <authorList>
            <person name="Alioto T."/>
            <person name="Alioto T."/>
            <person name="Gomez Garrido J."/>
        </authorList>
    </citation>
    <scope>NUCLEOTIDE SEQUENCE [LARGE SCALE GENOMIC DNA]</scope>
</reference>
<proteinExistence type="predicted"/>
<sequence length="285" mass="32558">MLDWCNMTAGSKKFVDEILHSIFSLGKINNPQFLPEMIFADDKQILENLKKTYPKPFELYSTQLPRRSPFSCVMDMIVLQKGQKNENQILQSLRDFIKELEPKFLVSSTICISQKSNNPNLERYYGVSMSTFGRNPGKIVIAASCCSIWEDYVAGAVMTYYPKKEKNPDFDGTIKLPKDVRCQAFSLCKEESMSPCKSCANLFGLQTTDNKQWPYGNCAEAESVSNLLKKENDVKEKAQPTSPTCTETNRQKAKASVEKHLRDALCMMQFKKWDGNYYTPQTNYS</sequence>
<dbReference type="Proteomes" id="UP001314229">
    <property type="component" value="Unassembled WGS sequence"/>
</dbReference>
<keyword evidence="2" id="KW-1185">Reference proteome</keyword>
<protein>
    <submittedName>
        <fullName evidence="1">Uncharacterized protein LOC128374218</fullName>
    </submittedName>
</protein>
<name>A0AAV1NNW3_SCOSC</name>
<comment type="caution">
    <text evidence="1">The sequence shown here is derived from an EMBL/GenBank/DDBJ whole genome shotgun (WGS) entry which is preliminary data.</text>
</comment>
<dbReference type="EMBL" id="CAWUFR010000048">
    <property type="protein sequence ID" value="CAK6961017.1"/>
    <property type="molecule type" value="Genomic_DNA"/>
</dbReference>